<dbReference type="FunFam" id="3.40.50.720:FF:000245">
    <property type="entry name" value="Short chain dehydrogenase, putative"/>
    <property type="match status" value="1"/>
</dbReference>
<dbReference type="PANTHER" id="PTHR43008:SF10">
    <property type="entry name" value="CHAIN DEHYDROGENASE_OXIDOREDUCTASE, PUTATIVE (AFU_ORTHOLOGUE AFUA_2G15740)-RELATED"/>
    <property type="match status" value="1"/>
</dbReference>
<keyword evidence="5" id="KW-1185">Reference proteome</keyword>
<reference evidence="4 5" key="1">
    <citation type="submission" date="2015-01" db="EMBL/GenBank/DDBJ databases">
        <title>The Genome Sequence of Exophiala mesophila CBS40295.</title>
        <authorList>
            <consortium name="The Broad Institute Genomics Platform"/>
            <person name="Cuomo C."/>
            <person name="de Hoog S."/>
            <person name="Gorbushina A."/>
            <person name="Stielow B."/>
            <person name="Teixiera M."/>
            <person name="Abouelleil A."/>
            <person name="Chapman S.B."/>
            <person name="Priest M."/>
            <person name="Young S.K."/>
            <person name="Wortman J."/>
            <person name="Nusbaum C."/>
            <person name="Birren B."/>
        </authorList>
    </citation>
    <scope>NUCLEOTIDE SEQUENCE [LARGE SCALE GENOMIC DNA]</scope>
    <source>
        <strain evidence="4 5">CBS 40295</strain>
    </source>
</reference>
<evidence type="ECO:0000313" key="4">
    <source>
        <dbReference type="EMBL" id="KIV92322.1"/>
    </source>
</evidence>
<dbReference type="InterPro" id="IPR020904">
    <property type="entry name" value="Sc_DH/Rdtase_CS"/>
</dbReference>
<dbReference type="HOGENOM" id="CLU_010194_1_1_1"/>
<dbReference type="Pfam" id="PF13561">
    <property type="entry name" value="adh_short_C2"/>
    <property type="match status" value="1"/>
</dbReference>
<proteinExistence type="inferred from homology"/>
<protein>
    <submittedName>
        <fullName evidence="4">Uncharacterized protein</fullName>
    </submittedName>
</protein>
<dbReference type="Gene3D" id="3.40.50.720">
    <property type="entry name" value="NAD(P)-binding Rossmann-like Domain"/>
    <property type="match status" value="1"/>
</dbReference>
<comment type="similarity">
    <text evidence="1">Belongs to the short-chain dehydrogenases/reductases (SDR) family.</text>
</comment>
<dbReference type="EMBL" id="KN847523">
    <property type="protein sequence ID" value="KIV92322.1"/>
    <property type="molecule type" value="Genomic_DNA"/>
</dbReference>
<dbReference type="Proteomes" id="UP000054302">
    <property type="component" value="Unassembled WGS sequence"/>
</dbReference>
<keyword evidence="2" id="KW-0521">NADP</keyword>
<dbReference type="GeneID" id="27324619"/>
<dbReference type="PANTHER" id="PTHR43008">
    <property type="entry name" value="BENZIL REDUCTASE"/>
    <property type="match status" value="1"/>
</dbReference>
<dbReference type="STRING" id="212818.A0A0D1ZC97"/>
<evidence type="ECO:0000256" key="1">
    <source>
        <dbReference type="ARBA" id="ARBA00006484"/>
    </source>
</evidence>
<evidence type="ECO:0000313" key="5">
    <source>
        <dbReference type="Proteomes" id="UP000054302"/>
    </source>
</evidence>
<evidence type="ECO:0000256" key="2">
    <source>
        <dbReference type="ARBA" id="ARBA00022857"/>
    </source>
</evidence>
<accession>A0A0D1ZC97</accession>
<dbReference type="SUPFAM" id="SSF51735">
    <property type="entry name" value="NAD(P)-binding Rossmann-fold domains"/>
    <property type="match status" value="1"/>
</dbReference>
<dbReference type="OrthoDB" id="1669814at2759"/>
<dbReference type="AlphaFoldDB" id="A0A0D1ZC97"/>
<evidence type="ECO:0000256" key="3">
    <source>
        <dbReference type="ARBA" id="ARBA00023002"/>
    </source>
</evidence>
<organism evidence="4 5">
    <name type="scientific">Exophiala mesophila</name>
    <name type="common">Black yeast-like fungus</name>
    <dbReference type="NCBI Taxonomy" id="212818"/>
    <lineage>
        <taxon>Eukaryota</taxon>
        <taxon>Fungi</taxon>
        <taxon>Dikarya</taxon>
        <taxon>Ascomycota</taxon>
        <taxon>Pezizomycotina</taxon>
        <taxon>Eurotiomycetes</taxon>
        <taxon>Chaetothyriomycetidae</taxon>
        <taxon>Chaetothyriales</taxon>
        <taxon>Herpotrichiellaceae</taxon>
        <taxon>Exophiala</taxon>
    </lineage>
</organism>
<dbReference type="InterPro" id="IPR036291">
    <property type="entry name" value="NAD(P)-bd_dom_sf"/>
</dbReference>
<dbReference type="PROSITE" id="PS00061">
    <property type="entry name" value="ADH_SHORT"/>
    <property type="match status" value="1"/>
</dbReference>
<name>A0A0D1ZC97_EXOME</name>
<sequence>MSLLAPRAHAFRYCPRITAAAAFGQVSNNIQHRYLSHHLHTSFITPSWSRSWSSSSHRHATAAKTDTPPIHEKLPDPKKVAFRFREFDLNGKIFVVTGGGRGLGLALAEALVEAGGIVYCLDRLNEPDKEFEVVKDRLSLEYGGSLNFDKVDVREAGNVDRVVSEIAGKHQRMDGLIAAAGVQLVQPALDYAPEKVMEMLDINYKGVYCSAQSCARQMIKYGCSGSILLVASMSGLIANRGFTSSVYNSSKAAVCQLARSLAMEWGQIVDGKPIRVNSLCPGNILTPMVEQNFKDDPKLRASWENGNMLGRLSKPSEYRGAALFALSDASSFMTGSQVSSHSALALPEPN</sequence>
<dbReference type="VEuPathDB" id="FungiDB:PV10_06774"/>
<dbReference type="OMA" id="EYYRIDV"/>
<dbReference type="InterPro" id="IPR002347">
    <property type="entry name" value="SDR_fam"/>
</dbReference>
<dbReference type="PRINTS" id="PR00081">
    <property type="entry name" value="GDHRDH"/>
</dbReference>
<dbReference type="GO" id="GO:0016616">
    <property type="term" value="F:oxidoreductase activity, acting on the CH-OH group of donors, NAD or NADP as acceptor"/>
    <property type="evidence" value="ECO:0007669"/>
    <property type="project" value="UniProtKB-ARBA"/>
</dbReference>
<keyword evidence="3" id="KW-0560">Oxidoreductase</keyword>
<dbReference type="GO" id="GO:0050664">
    <property type="term" value="F:oxidoreductase activity, acting on NAD(P)H, oxygen as acceptor"/>
    <property type="evidence" value="ECO:0007669"/>
    <property type="project" value="TreeGrafter"/>
</dbReference>
<dbReference type="RefSeq" id="XP_016223896.1">
    <property type="nucleotide sequence ID" value="XM_016371603.1"/>
</dbReference>
<gene>
    <name evidence="4" type="ORF">PV10_06774</name>
</gene>